<dbReference type="GO" id="GO:0000209">
    <property type="term" value="P:protein polyubiquitination"/>
    <property type="evidence" value="ECO:0007669"/>
    <property type="project" value="TreeGrafter"/>
</dbReference>
<reference evidence="6" key="2">
    <citation type="journal article" date="2020" name="Biotechnol. Bioeng.">
        <title>Chromosome-scale scaffolds for the Chinese hamster reference genome assembly to facilitate the study of the CHO epigenome.</title>
        <authorList>
            <person name="Hilliard W."/>
            <person name="MacDonald M."/>
            <person name="Lee K.H."/>
        </authorList>
    </citation>
    <scope>NUCLEOTIDE SEQUENCE [LARGE SCALE GENOMIC DNA]</scope>
    <source>
        <strain evidence="6">17A/GY</strain>
    </source>
</reference>
<feature type="region of interest" description="Disordered" evidence="4">
    <location>
        <begin position="292"/>
        <end position="314"/>
    </location>
</feature>
<keyword evidence="3" id="KW-0808">Transferase</keyword>
<dbReference type="GeneID" id="100763834"/>
<keyword evidence="6" id="KW-1185">Reference proteome</keyword>
<dbReference type="PANTHER" id="PTHR46077:SF3">
    <property type="entry name" value="TOPOISOMERASE I BINDING, ARGININE_SERINE-RICH LIKE"/>
    <property type="match status" value="1"/>
</dbReference>
<feature type="region of interest" description="Disordered" evidence="4">
    <location>
        <begin position="468"/>
        <end position="490"/>
    </location>
</feature>
<evidence type="ECO:0000313" key="7">
    <source>
        <dbReference type="RefSeq" id="XP_027259392.1"/>
    </source>
</evidence>
<dbReference type="KEGG" id="cge:100763834"/>
<dbReference type="RefSeq" id="XP_003495912.1">
    <property type="nucleotide sequence ID" value="XM_003495864.1"/>
</dbReference>
<evidence type="ECO:0000256" key="2">
    <source>
        <dbReference type="ARBA" id="ARBA00012483"/>
    </source>
</evidence>
<feature type="region of interest" description="Disordered" evidence="4">
    <location>
        <begin position="397"/>
        <end position="416"/>
    </location>
</feature>
<evidence type="ECO:0000256" key="4">
    <source>
        <dbReference type="SAM" id="MobiDB-lite"/>
    </source>
</evidence>
<evidence type="ECO:0000259" key="5">
    <source>
        <dbReference type="Pfam" id="PF26084"/>
    </source>
</evidence>
<accession>A0A9J7FGL2</accession>
<dbReference type="Pfam" id="PF26084">
    <property type="entry name" value="PWI_Topors"/>
    <property type="match status" value="1"/>
</dbReference>
<dbReference type="GO" id="GO:0006513">
    <property type="term" value="P:protein monoubiquitination"/>
    <property type="evidence" value="ECO:0007669"/>
    <property type="project" value="TreeGrafter"/>
</dbReference>
<dbReference type="OrthoDB" id="21204at2759"/>
<proteinExistence type="predicted"/>
<feature type="compositionally biased region" description="Polar residues" evidence="4">
    <location>
        <begin position="476"/>
        <end position="489"/>
    </location>
</feature>
<sequence>MAVELSSNCECPNCLEGIQGESDWNSSSGKTGDSASYSVSRKRSTLSPIMQRFLSQCCPNRLQNNKEDSVFLPSEEESFVGFPQRQILSETSKNTQQRDKSLRELTIQEVLRKFGDDGRFPPYSRSLGHFRDHVVVKLRRALYYSGIWVKHVQGSGLEKQFSANYFKKNPSSLHRLIPWLKRELMAVYGDYGYTIKNILDAILHHMTKFNLDSESFTHLLKPYLLEHTHHFLHEFITFVHSSYNMETYDRSAIYQCPLSTWMKNKSTVSAPVLPLPEDLSLLISQQGTNQSKNTQVQWKKTGPRPPSVLKQFPNGNYSSQNPQTSTMHQKTANKFHVWAEDELDLDGFKDVVCTTNAFLDWDNLRELSRNTERYKNDDQEKMTEGTKLLRGNFQDLQKSGTSSHIHSPSVGASQVPPRKYNLRETEVFSPGPGQQVHNHNKGIEKKKLEESSPKAFQRLPREGTLISSKSRETDHSSNCISRNVPSPTGNDKMLVSFRNKKGKCNQSSQCVEAGSHHCTRIQTRSSSSLSTSKSWSVGFRTRSICSDQGNVAMKGSHRSKHFTQKICSGPSKGSVPSCASACRMESFTPVHNGKVCLTDGRRPSCASKGNCDAQTSGGECESLTCQQTQKYQSPSEQQKKGKNLVSRAKRIRTLGPPKPKCTQTTAEFCVELGDLNDKRPMDRHSKCEASCRKQVYKKMEFNTTKHPVKNESEIDGNITCFEGQVSLLGSHQGSLKV</sequence>
<organism evidence="6 7">
    <name type="scientific">Cricetulus griseus</name>
    <name type="common">Chinese hamster</name>
    <name type="synonym">Cricetulus barabensis griseus</name>
    <dbReference type="NCBI Taxonomy" id="10029"/>
    <lineage>
        <taxon>Eukaryota</taxon>
        <taxon>Metazoa</taxon>
        <taxon>Chordata</taxon>
        <taxon>Craniata</taxon>
        <taxon>Vertebrata</taxon>
        <taxon>Euteleostomi</taxon>
        <taxon>Mammalia</taxon>
        <taxon>Eutheria</taxon>
        <taxon>Euarchontoglires</taxon>
        <taxon>Glires</taxon>
        <taxon>Rodentia</taxon>
        <taxon>Myomorpha</taxon>
        <taxon>Muroidea</taxon>
        <taxon>Cricetidae</taxon>
        <taxon>Cricetinae</taxon>
        <taxon>Cricetulus</taxon>
    </lineage>
</organism>
<dbReference type="AlphaFoldDB" id="A0A9J7FGL2"/>
<dbReference type="EC" id="2.3.2.27" evidence="2"/>
<dbReference type="Proteomes" id="UP001108280">
    <property type="component" value="Chromosome 2"/>
</dbReference>
<dbReference type="PANTHER" id="PTHR46077">
    <property type="entry name" value="E3 UBIQUITIN-PROTEIN LIGASE TOPORS"/>
    <property type="match status" value="1"/>
</dbReference>
<name>A0A9J7FGL2_CRIGR</name>
<gene>
    <name evidence="7" type="primary">LOC100763834</name>
</gene>
<evidence type="ECO:0000256" key="3">
    <source>
        <dbReference type="ARBA" id="ARBA00022679"/>
    </source>
</evidence>
<evidence type="ECO:0000313" key="6">
    <source>
        <dbReference type="Proteomes" id="UP001108280"/>
    </source>
</evidence>
<dbReference type="InterPro" id="IPR058745">
    <property type="entry name" value="PWI_Topors"/>
</dbReference>
<comment type="catalytic activity">
    <reaction evidence="1">
        <text>S-ubiquitinyl-[E2 ubiquitin-conjugating enzyme]-L-cysteine + [acceptor protein]-L-lysine = [E2 ubiquitin-conjugating enzyme]-L-cysteine + N(6)-ubiquitinyl-[acceptor protein]-L-lysine.</text>
        <dbReference type="EC" id="2.3.2.27"/>
    </reaction>
</comment>
<protein>
    <recommendedName>
        <fullName evidence="2">RING-type E3 ubiquitin transferase</fullName>
        <ecNumber evidence="2">2.3.2.27</ecNumber>
    </recommendedName>
</protein>
<dbReference type="RefSeq" id="XP_027259392.1">
    <property type="nucleotide sequence ID" value="XM_027403591.1"/>
</dbReference>
<evidence type="ECO:0000256" key="1">
    <source>
        <dbReference type="ARBA" id="ARBA00000900"/>
    </source>
</evidence>
<reference evidence="6" key="1">
    <citation type="journal article" date="2018" name="Biotechnol. Bioeng.">
        <title>A reference genome of the Chinese hamster based on a hybrid assembly strategy.</title>
        <authorList>
            <person name="Rupp O."/>
            <person name="MacDonald M.L."/>
            <person name="Li S."/>
            <person name="Dhiman H."/>
            <person name="Polson S."/>
            <person name="Griep S."/>
            <person name="Heffner K."/>
            <person name="Hernandez I."/>
            <person name="Brinkrolf K."/>
            <person name="Jadhav V."/>
            <person name="Samoudi M."/>
            <person name="Hao H."/>
            <person name="Kingham B."/>
            <person name="Goesmann A."/>
            <person name="Betenbaugh M.J."/>
            <person name="Lewis N.E."/>
            <person name="Borth N."/>
            <person name="Lee K.H."/>
        </authorList>
    </citation>
    <scope>NUCLEOTIDE SEQUENCE [LARGE SCALE GENOMIC DNA]</scope>
    <source>
        <strain evidence="6">17A/GY</strain>
    </source>
</reference>
<feature type="compositionally biased region" description="Polar residues" evidence="4">
    <location>
        <begin position="397"/>
        <end position="412"/>
    </location>
</feature>
<feature type="domain" description="Topors PWI-like" evidence="5">
    <location>
        <begin position="168"/>
        <end position="240"/>
    </location>
</feature>
<reference evidence="7" key="3">
    <citation type="submission" date="2025-08" db="UniProtKB">
        <authorList>
            <consortium name="RefSeq"/>
        </authorList>
    </citation>
    <scope>IDENTIFICATION</scope>
    <source>
        <strain evidence="7">17A/GY</strain>
        <tissue evidence="7">Liver</tissue>
    </source>
</reference>
<dbReference type="GO" id="GO:0061630">
    <property type="term" value="F:ubiquitin protein ligase activity"/>
    <property type="evidence" value="ECO:0007669"/>
    <property type="project" value="UniProtKB-EC"/>
</dbReference>